<dbReference type="EMBL" id="KL584845">
    <property type="protein sequence ID" value="KEQ59910.1"/>
    <property type="molecule type" value="Genomic_DNA"/>
</dbReference>
<evidence type="ECO:0000313" key="8">
    <source>
        <dbReference type="EMBL" id="KEQ59910.1"/>
    </source>
</evidence>
<dbReference type="FunFam" id="1.10.10.10:FF:000030">
    <property type="entry name" value="Forkhead box protein K2"/>
    <property type="match status" value="1"/>
</dbReference>
<dbReference type="GO" id="GO:0000978">
    <property type="term" value="F:RNA polymerase II cis-regulatory region sequence-specific DNA binding"/>
    <property type="evidence" value="ECO:0007669"/>
    <property type="project" value="TreeGrafter"/>
</dbReference>
<name>A0A074VGL9_AURM1</name>
<dbReference type="InterPro" id="IPR030456">
    <property type="entry name" value="TF_fork_head_CS_2"/>
</dbReference>
<protein>
    <submittedName>
        <fullName evidence="8">Fork head transcription factor</fullName>
    </submittedName>
</protein>
<evidence type="ECO:0000313" key="9">
    <source>
        <dbReference type="Proteomes" id="UP000030672"/>
    </source>
</evidence>
<keyword evidence="3 6" id="KW-0238">DNA-binding</keyword>
<dbReference type="InterPro" id="IPR036388">
    <property type="entry name" value="WH-like_DNA-bd_sf"/>
</dbReference>
<comment type="subcellular location">
    <subcellularLocation>
        <location evidence="1 6">Nucleus</location>
    </subcellularLocation>
</comment>
<keyword evidence="5 6" id="KW-0539">Nucleus</keyword>
<dbReference type="GO" id="GO:0005634">
    <property type="term" value="C:nucleus"/>
    <property type="evidence" value="ECO:0007669"/>
    <property type="project" value="UniProtKB-SubCell"/>
</dbReference>
<evidence type="ECO:0000256" key="5">
    <source>
        <dbReference type="ARBA" id="ARBA00023242"/>
    </source>
</evidence>
<accession>A0A074VGL9</accession>
<dbReference type="AlphaFoldDB" id="A0A074VGL9"/>
<dbReference type="SUPFAM" id="SSF46785">
    <property type="entry name" value="Winged helix' DNA-binding domain"/>
    <property type="match status" value="1"/>
</dbReference>
<reference evidence="8 9" key="1">
    <citation type="journal article" date="2014" name="BMC Genomics">
        <title>Genome sequencing of four Aureobasidium pullulans varieties: biotechnological potential, stress tolerance, and description of new species.</title>
        <authorList>
            <person name="Gostin Ar C."/>
            <person name="Ohm R.A."/>
            <person name="Kogej T."/>
            <person name="Sonjak S."/>
            <person name="Turk M."/>
            <person name="Zajc J."/>
            <person name="Zalar P."/>
            <person name="Grube M."/>
            <person name="Sun H."/>
            <person name="Han J."/>
            <person name="Sharma A."/>
            <person name="Chiniquy J."/>
            <person name="Ngan C.Y."/>
            <person name="Lipzen A."/>
            <person name="Barry K."/>
            <person name="Grigoriev I.V."/>
            <person name="Gunde-Cimerman N."/>
        </authorList>
    </citation>
    <scope>NUCLEOTIDE SEQUENCE [LARGE SCALE GENOMIC DNA]</scope>
    <source>
        <strain evidence="8 9">CBS 110374</strain>
    </source>
</reference>
<dbReference type="InterPro" id="IPR001766">
    <property type="entry name" value="Fork_head_dom"/>
</dbReference>
<feature type="domain" description="Fork-head" evidence="7">
    <location>
        <begin position="19"/>
        <end position="103"/>
    </location>
</feature>
<dbReference type="InterPro" id="IPR036390">
    <property type="entry name" value="WH_DNA-bd_sf"/>
</dbReference>
<dbReference type="GeneID" id="63916255"/>
<dbReference type="STRING" id="1043003.A0A074VGL9"/>
<evidence type="ECO:0000256" key="4">
    <source>
        <dbReference type="ARBA" id="ARBA00023163"/>
    </source>
</evidence>
<evidence type="ECO:0000259" key="7">
    <source>
        <dbReference type="PROSITE" id="PS50039"/>
    </source>
</evidence>
<organism evidence="8 9">
    <name type="scientific">Aureobasidium melanogenum (strain CBS 110374)</name>
    <name type="common">Aureobasidium pullulans var. melanogenum</name>
    <dbReference type="NCBI Taxonomy" id="1043003"/>
    <lineage>
        <taxon>Eukaryota</taxon>
        <taxon>Fungi</taxon>
        <taxon>Dikarya</taxon>
        <taxon>Ascomycota</taxon>
        <taxon>Pezizomycotina</taxon>
        <taxon>Dothideomycetes</taxon>
        <taxon>Dothideomycetidae</taxon>
        <taxon>Dothideales</taxon>
        <taxon>Saccotheciaceae</taxon>
        <taxon>Aureobasidium</taxon>
    </lineage>
</organism>
<dbReference type="SMART" id="SM00339">
    <property type="entry name" value="FH"/>
    <property type="match status" value="1"/>
</dbReference>
<evidence type="ECO:0000256" key="1">
    <source>
        <dbReference type="ARBA" id="ARBA00004123"/>
    </source>
</evidence>
<keyword evidence="9" id="KW-1185">Reference proteome</keyword>
<evidence type="ECO:0000256" key="2">
    <source>
        <dbReference type="ARBA" id="ARBA00023015"/>
    </source>
</evidence>
<feature type="non-terminal residue" evidence="8">
    <location>
        <position position="103"/>
    </location>
</feature>
<dbReference type="PROSITE" id="PS00657">
    <property type="entry name" value="FORK_HEAD_1"/>
    <property type="match status" value="1"/>
</dbReference>
<keyword evidence="4" id="KW-0804">Transcription</keyword>
<dbReference type="PROSITE" id="PS50039">
    <property type="entry name" value="FORK_HEAD_3"/>
    <property type="match status" value="1"/>
</dbReference>
<keyword evidence="2" id="KW-0805">Transcription regulation</keyword>
<evidence type="ECO:0000256" key="3">
    <source>
        <dbReference type="ARBA" id="ARBA00023125"/>
    </source>
</evidence>
<dbReference type="HOGENOM" id="CLU_077699_6_1_1"/>
<dbReference type="PANTHER" id="PTHR45881">
    <property type="entry name" value="CHECKPOINT SUPPRESSOR 1-LIKE, ISOFORM A-RELATED"/>
    <property type="match status" value="1"/>
</dbReference>
<dbReference type="CDD" id="cd00059">
    <property type="entry name" value="FH_FOX"/>
    <property type="match status" value="1"/>
</dbReference>
<dbReference type="PRINTS" id="PR00053">
    <property type="entry name" value="FORKHEAD"/>
</dbReference>
<dbReference type="Proteomes" id="UP000030672">
    <property type="component" value="Unassembled WGS sequence"/>
</dbReference>
<evidence type="ECO:0000256" key="6">
    <source>
        <dbReference type="PROSITE-ProRule" id="PRU00089"/>
    </source>
</evidence>
<dbReference type="RefSeq" id="XP_040876933.1">
    <property type="nucleotide sequence ID" value="XM_041022882.1"/>
</dbReference>
<proteinExistence type="predicted"/>
<gene>
    <name evidence="8" type="ORF">M437DRAFT_55484</name>
</gene>
<dbReference type="InterPro" id="IPR018122">
    <property type="entry name" value="TF_fork_head_CS_1"/>
</dbReference>
<dbReference type="GO" id="GO:0000981">
    <property type="term" value="F:DNA-binding transcription factor activity, RNA polymerase II-specific"/>
    <property type="evidence" value="ECO:0007669"/>
    <property type="project" value="TreeGrafter"/>
</dbReference>
<feature type="DNA-binding region" description="Fork-head" evidence="6">
    <location>
        <begin position="19"/>
        <end position="103"/>
    </location>
</feature>
<dbReference type="Gene3D" id="1.10.10.10">
    <property type="entry name" value="Winged helix-like DNA-binding domain superfamily/Winged helix DNA-binding domain"/>
    <property type="match status" value="1"/>
</dbReference>
<dbReference type="PANTHER" id="PTHR45881:SF1">
    <property type="entry name" value="FORK HEAD PROTEIN HOMOLOG 2"/>
    <property type="match status" value="1"/>
</dbReference>
<dbReference type="PROSITE" id="PS00658">
    <property type="entry name" value="FORK_HEAD_2"/>
    <property type="match status" value="1"/>
</dbReference>
<sequence>MLESTESIDYSADSAKDLKPPHSYAQLIGMAILSTGEQQMTLNNIYKWIMANYAFYRYSTSGWQNSIRHNLSLNKAFEKIARRTDEPGKGMKWMISPKERDTF</sequence>
<dbReference type="Pfam" id="PF00250">
    <property type="entry name" value="Forkhead"/>
    <property type="match status" value="1"/>
</dbReference>